<dbReference type="STRING" id="268407.PWYN_19225"/>
<dbReference type="InterPro" id="IPR019533">
    <property type="entry name" value="Peptidase_S26"/>
</dbReference>
<evidence type="ECO:0000259" key="8">
    <source>
        <dbReference type="Pfam" id="PF10502"/>
    </source>
</evidence>
<comment type="caution">
    <text evidence="9">The sequence shown here is derived from an EMBL/GenBank/DDBJ whole genome shotgun (WGS) entry which is preliminary data.</text>
</comment>
<proteinExistence type="inferred from homology"/>
<feature type="active site" evidence="6">
    <location>
        <position position="74"/>
    </location>
</feature>
<reference evidence="9 10" key="2">
    <citation type="submission" date="2014-10" db="EMBL/GenBank/DDBJ databases">
        <title>Comparative genomics of the Paenibacillus odorifer group.</title>
        <authorList>
            <person name="Tsai Y.-C."/>
            <person name="Martin N."/>
            <person name="Korlach J."/>
            <person name="Wiedmann M."/>
        </authorList>
    </citation>
    <scope>NUCLEOTIDE SEQUENCE [LARGE SCALE GENOMIC DNA]</scope>
    <source>
        <strain evidence="9 10">DSM 18334</strain>
    </source>
</reference>
<dbReference type="EMBL" id="JQCR01000003">
    <property type="protein sequence ID" value="KGE16823.1"/>
    <property type="molecule type" value="Genomic_DNA"/>
</dbReference>
<dbReference type="InterPro" id="IPR000223">
    <property type="entry name" value="Pept_S26A_signal_pept_1"/>
</dbReference>
<evidence type="ECO:0000256" key="7">
    <source>
        <dbReference type="RuleBase" id="RU362042"/>
    </source>
</evidence>
<sequence>MRRFILFFLIVVMLSACNEKTNYQEFIVMGPSMEPTFKDGQIIKVDETYYDTNEIKRNDLIYFYNKQNNLKYVKRILGLPNEEINIMKDSILIEGVEILLPVKIIDNPYVGKYKTGLNEYFVIGDNYSDSLDSRMGGPIEKEQIIGKVIE</sequence>
<dbReference type="GO" id="GO:0004252">
    <property type="term" value="F:serine-type endopeptidase activity"/>
    <property type="evidence" value="ECO:0007669"/>
    <property type="project" value="InterPro"/>
</dbReference>
<dbReference type="EC" id="3.4.21.89" evidence="4 7"/>
<name>A0A098M473_9BACL</name>
<dbReference type="RefSeq" id="WP_036655093.1">
    <property type="nucleotide sequence ID" value="NZ_JQCR01000003.1"/>
</dbReference>
<dbReference type="PRINTS" id="PR00727">
    <property type="entry name" value="LEADERPTASE"/>
</dbReference>
<gene>
    <name evidence="9" type="ORF">PWYN_19225</name>
</gene>
<evidence type="ECO:0000256" key="6">
    <source>
        <dbReference type="PIRSR" id="PIRSR600223-1"/>
    </source>
</evidence>
<dbReference type="InterPro" id="IPR036286">
    <property type="entry name" value="LexA/Signal_pep-like_sf"/>
</dbReference>
<dbReference type="SUPFAM" id="SSF51306">
    <property type="entry name" value="LexA/Signal peptidase"/>
    <property type="match status" value="1"/>
</dbReference>
<dbReference type="Gene3D" id="2.10.109.10">
    <property type="entry name" value="Umud Fragment, subunit A"/>
    <property type="match status" value="1"/>
</dbReference>
<dbReference type="Proteomes" id="UP000029734">
    <property type="component" value="Unassembled WGS sequence"/>
</dbReference>
<keyword evidence="5 7" id="KW-0378">Hydrolase</keyword>
<evidence type="ECO:0000256" key="1">
    <source>
        <dbReference type="ARBA" id="ARBA00000677"/>
    </source>
</evidence>
<keyword evidence="10" id="KW-1185">Reference proteome</keyword>
<comment type="catalytic activity">
    <reaction evidence="1 7">
        <text>Cleavage of hydrophobic, N-terminal signal or leader sequences from secreted and periplasmic proteins.</text>
        <dbReference type="EC" id="3.4.21.89"/>
    </reaction>
</comment>
<evidence type="ECO:0000313" key="10">
    <source>
        <dbReference type="Proteomes" id="UP000029734"/>
    </source>
</evidence>
<reference evidence="9 10" key="1">
    <citation type="submission" date="2014-08" db="EMBL/GenBank/DDBJ databases">
        <authorList>
            <person name="den Bakker H.C."/>
        </authorList>
    </citation>
    <scope>NUCLEOTIDE SEQUENCE [LARGE SCALE GENOMIC DNA]</scope>
    <source>
        <strain evidence="9 10">DSM 18334</strain>
    </source>
</reference>
<dbReference type="PROSITE" id="PS00761">
    <property type="entry name" value="SPASE_I_3"/>
    <property type="match status" value="1"/>
</dbReference>
<protein>
    <recommendedName>
        <fullName evidence="4 7">Signal peptidase I</fullName>
        <ecNumber evidence="4 7">3.4.21.89</ecNumber>
    </recommendedName>
</protein>
<comment type="similarity">
    <text evidence="3 7">Belongs to the peptidase S26 family.</text>
</comment>
<dbReference type="PANTHER" id="PTHR43390">
    <property type="entry name" value="SIGNAL PEPTIDASE I"/>
    <property type="match status" value="1"/>
</dbReference>
<feature type="active site" evidence="6">
    <location>
        <position position="32"/>
    </location>
</feature>
<accession>A0A098M473</accession>
<dbReference type="GO" id="GO:0009003">
    <property type="term" value="F:signal peptidase activity"/>
    <property type="evidence" value="ECO:0007669"/>
    <property type="project" value="UniProtKB-EC"/>
</dbReference>
<evidence type="ECO:0000313" key="9">
    <source>
        <dbReference type="EMBL" id="KGE16823.1"/>
    </source>
</evidence>
<evidence type="ECO:0000256" key="5">
    <source>
        <dbReference type="ARBA" id="ARBA00022801"/>
    </source>
</evidence>
<dbReference type="InterPro" id="IPR019758">
    <property type="entry name" value="Pept_S26A_signal_pept_1_CS"/>
</dbReference>
<dbReference type="GO" id="GO:0006465">
    <property type="term" value="P:signal peptide processing"/>
    <property type="evidence" value="ECO:0007669"/>
    <property type="project" value="InterPro"/>
</dbReference>
<dbReference type="AlphaFoldDB" id="A0A098M473"/>
<keyword evidence="7" id="KW-0645">Protease</keyword>
<evidence type="ECO:0000256" key="2">
    <source>
        <dbReference type="ARBA" id="ARBA00004401"/>
    </source>
</evidence>
<dbReference type="eggNOG" id="COG0681">
    <property type="taxonomic scope" value="Bacteria"/>
</dbReference>
<dbReference type="PROSITE" id="PS51257">
    <property type="entry name" value="PROKAR_LIPOPROTEIN"/>
    <property type="match status" value="1"/>
</dbReference>
<feature type="domain" description="Peptidase S26" evidence="8">
    <location>
        <begin position="2"/>
        <end position="148"/>
    </location>
</feature>
<dbReference type="Pfam" id="PF10502">
    <property type="entry name" value="Peptidase_S26"/>
    <property type="match status" value="1"/>
</dbReference>
<dbReference type="GO" id="GO:0005886">
    <property type="term" value="C:plasma membrane"/>
    <property type="evidence" value="ECO:0007669"/>
    <property type="project" value="UniProtKB-SubCell"/>
</dbReference>
<evidence type="ECO:0000256" key="3">
    <source>
        <dbReference type="ARBA" id="ARBA00009370"/>
    </source>
</evidence>
<dbReference type="PANTHER" id="PTHR43390:SF1">
    <property type="entry name" value="CHLOROPLAST PROCESSING PEPTIDASE"/>
    <property type="match status" value="1"/>
</dbReference>
<dbReference type="CDD" id="cd06530">
    <property type="entry name" value="S26_SPase_I"/>
    <property type="match status" value="1"/>
</dbReference>
<dbReference type="NCBIfam" id="TIGR02227">
    <property type="entry name" value="sigpep_I_bact"/>
    <property type="match status" value="1"/>
</dbReference>
<evidence type="ECO:0000256" key="4">
    <source>
        <dbReference type="ARBA" id="ARBA00013208"/>
    </source>
</evidence>
<comment type="subcellular location">
    <subcellularLocation>
        <location evidence="2">Cell membrane</location>
        <topology evidence="2">Single-pass type II membrane protein</topology>
    </subcellularLocation>
    <subcellularLocation>
        <location evidence="7">Membrane</location>
        <topology evidence="7">Single-pass type II membrane protein</topology>
    </subcellularLocation>
</comment>
<organism evidence="9 10">
    <name type="scientific">Paenibacillus wynnii</name>
    <dbReference type="NCBI Taxonomy" id="268407"/>
    <lineage>
        <taxon>Bacteria</taxon>
        <taxon>Bacillati</taxon>
        <taxon>Bacillota</taxon>
        <taxon>Bacilli</taxon>
        <taxon>Bacillales</taxon>
        <taxon>Paenibacillaceae</taxon>
        <taxon>Paenibacillus</taxon>
    </lineage>
</organism>